<protein>
    <submittedName>
        <fullName evidence="2">Uncharacterized protein</fullName>
    </submittedName>
</protein>
<sequence length="589" mass="62961">MGSLITPRPGLEPSIAAMAHPELNLTRDTTVTLDTRQTAKVTANVDQPEVTGGSSLVEMGVCLSADQTQSVVLPFEQRFQEMFAGTQPGTSSAAFYFGASHRLEQPRLELFGEQQKRFPVPVVVVGAPLPVGSRTPALAFGGAGRSQDLAGVEVRDRLVVLELPSGTTLETLTERVATVREHGGAMVAAWLRTADVVHQGTELTRQPGSRIAAAATAAKPSSELTGAKAAEALALPTVQIAGTNAERFAALARTGGGTATMIARPEIRDAYELSFPATGRVPAQLEHSVRKSELAAVTMAFHGYSAESTPQMHAIHRAAGVRLGVSRLGYGTPGLVRAERQEYYTPGTWAFLNALVSQTPSVGGDLRGEELFAAGKSYRLAWNGAVTGPGFRGKRNYPADRPWAARTTQEIDISIPLFSDGAGHTATADLDAPGDRGSTVLYRRGGARRTLGTVVHQGLRRMDLPQRARPGAEPSAAAAGGAVHPGGGSGQHRAGRRHLHRPGHRVPAGRSRRDHRPAGRSVLRRWRQLAAREGERAGRPVQRRAPAPGDRICVPACESHRCRREHHDPKHHSRLPAPLTPVQESARFR</sequence>
<comment type="caution">
    <text evidence="2">The sequence shown here is derived from an EMBL/GenBank/DDBJ whole genome shotgun (WGS) entry which is preliminary data.</text>
</comment>
<evidence type="ECO:0000256" key="1">
    <source>
        <dbReference type="SAM" id="MobiDB-lite"/>
    </source>
</evidence>
<keyword evidence="3" id="KW-1185">Reference proteome</keyword>
<feature type="compositionally biased region" description="Low complexity" evidence="1">
    <location>
        <begin position="468"/>
        <end position="482"/>
    </location>
</feature>
<feature type="region of interest" description="Disordered" evidence="1">
    <location>
        <begin position="563"/>
        <end position="589"/>
    </location>
</feature>
<feature type="compositionally biased region" description="Basic residues" evidence="1">
    <location>
        <begin position="493"/>
        <end position="504"/>
    </location>
</feature>
<dbReference type="EMBL" id="NMQU01000003">
    <property type="protein sequence ID" value="OXM55601.1"/>
    <property type="molecule type" value="Genomic_DNA"/>
</dbReference>
<gene>
    <name evidence="2" type="ORF">CFP75_00635</name>
</gene>
<dbReference type="Proteomes" id="UP000215563">
    <property type="component" value="Unassembled WGS sequence"/>
</dbReference>
<organism evidence="2 3">
    <name type="scientific">Amycolatopsis alba DSM 44262</name>
    <dbReference type="NCBI Taxonomy" id="1125972"/>
    <lineage>
        <taxon>Bacteria</taxon>
        <taxon>Bacillati</taxon>
        <taxon>Actinomycetota</taxon>
        <taxon>Actinomycetes</taxon>
        <taxon>Pseudonocardiales</taxon>
        <taxon>Pseudonocardiaceae</taxon>
        <taxon>Amycolatopsis</taxon>
    </lineage>
</organism>
<accession>A0A229SA34</accession>
<name>A0A229SA34_AMYAL</name>
<feature type="region of interest" description="Disordered" evidence="1">
    <location>
        <begin position="462"/>
        <end position="523"/>
    </location>
</feature>
<proteinExistence type="predicted"/>
<feature type="compositionally biased region" description="Basic residues" evidence="1">
    <location>
        <begin position="563"/>
        <end position="574"/>
    </location>
</feature>
<evidence type="ECO:0000313" key="2">
    <source>
        <dbReference type="EMBL" id="OXM55601.1"/>
    </source>
</evidence>
<feature type="region of interest" description="Disordered" evidence="1">
    <location>
        <begin position="531"/>
        <end position="550"/>
    </location>
</feature>
<dbReference type="AlphaFoldDB" id="A0A229SA34"/>
<evidence type="ECO:0000313" key="3">
    <source>
        <dbReference type="Proteomes" id="UP000215563"/>
    </source>
</evidence>
<reference evidence="2 3" key="1">
    <citation type="submission" date="2017-07" db="EMBL/GenBank/DDBJ databases">
        <title>Amycolatopsis alba DSM 44262 Genome sequencing and assembly.</title>
        <authorList>
            <person name="Kaur N."/>
            <person name="Mayilraj S."/>
        </authorList>
    </citation>
    <scope>NUCLEOTIDE SEQUENCE [LARGE SCALE GENOMIC DNA]</scope>
    <source>
        <strain evidence="2 3">DSM 44262</strain>
    </source>
</reference>